<evidence type="ECO:0000313" key="3">
    <source>
        <dbReference type="Proteomes" id="UP000734854"/>
    </source>
</evidence>
<protein>
    <submittedName>
        <fullName evidence="2">Uncharacterized protein</fullName>
    </submittedName>
</protein>
<dbReference type="GO" id="GO:0008308">
    <property type="term" value="F:voltage-gated monoatomic anion channel activity"/>
    <property type="evidence" value="ECO:0007669"/>
    <property type="project" value="InterPro"/>
</dbReference>
<comment type="similarity">
    <text evidence="1">Belongs to the eukaryotic mitochondrial porin (TC 1.B.8.1) family.</text>
</comment>
<evidence type="ECO:0000313" key="2">
    <source>
        <dbReference type="EMBL" id="KAG6506167.1"/>
    </source>
</evidence>
<dbReference type="InterPro" id="IPR023614">
    <property type="entry name" value="Porin_dom_sf"/>
</dbReference>
<dbReference type="AlphaFoldDB" id="A0A8J5LA17"/>
<comment type="caution">
    <text evidence="2">The sequence shown here is derived from an EMBL/GenBank/DDBJ whole genome shotgun (WGS) entry which is preliminary data.</text>
</comment>
<dbReference type="Gene3D" id="2.40.160.10">
    <property type="entry name" value="Porin"/>
    <property type="match status" value="1"/>
</dbReference>
<keyword evidence="3" id="KW-1185">Reference proteome</keyword>
<accession>A0A8J5LA17</accession>
<proteinExistence type="inferred from homology"/>
<evidence type="ECO:0000256" key="1">
    <source>
        <dbReference type="ARBA" id="ARBA00009624"/>
    </source>
</evidence>
<dbReference type="InterPro" id="IPR027246">
    <property type="entry name" value="Porin_Euk/Tom40"/>
</dbReference>
<dbReference type="Proteomes" id="UP000734854">
    <property type="component" value="Unassembled WGS sequence"/>
</dbReference>
<dbReference type="Pfam" id="PF01459">
    <property type="entry name" value="Porin_3"/>
    <property type="match status" value="1"/>
</dbReference>
<dbReference type="PANTHER" id="PTHR11743:SF27">
    <property type="entry name" value="MITOCHONDRIAL OUTER MEMBRANE PROTEIN PORIN 4"/>
    <property type="match status" value="1"/>
</dbReference>
<reference evidence="2 3" key="1">
    <citation type="submission" date="2020-08" db="EMBL/GenBank/DDBJ databases">
        <title>Plant Genome Project.</title>
        <authorList>
            <person name="Zhang R.-G."/>
        </authorList>
    </citation>
    <scope>NUCLEOTIDE SEQUENCE [LARGE SCALE GENOMIC DNA]</scope>
    <source>
        <tissue evidence="2">Rhizome</tissue>
    </source>
</reference>
<gene>
    <name evidence="2" type="ORF">ZIOFF_031485</name>
</gene>
<dbReference type="PANTHER" id="PTHR11743">
    <property type="entry name" value="VOLTAGE-DEPENDENT ANION-SELECTIVE CHANNEL"/>
    <property type="match status" value="1"/>
</dbReference>
<name>A0A8J5LA17_ZINOF</name>
<dbReference type="InterPro" id="IPR001925">
    <property type="entry name" value="Porin_Euk"/>
</dbReference>
<organism evidence="2 3">
    <name type="scientific">Zingiber officinale</name>
    <name type="common">Ginger</name>
    <name type="synonym">Amomum zingiber</name>
    <dbReference type="NCBI Taxonomy" id="94328"/>
    <lineage>
        <taxon>Eukaryota</taxon>
        <taxon>Viridiplantae</taxon>
        <taxon>Streptophyta</taxon>
        <taxon>Embryophyta</taxon>
        <taxon>Tracheophyta</taxon>
        <taxon>Spermatophyta</taxon>
        <taxon>Magnoliopsida</taxon>
        <taxon>Liliopsida</taxon>
        <taxon>Zingiberales</taxon>
        <taxon>Zingiberaceae</taxon>
        <taxon>Zingiber</taxon>
    </lineage>
</organism>
<dbReference type="GO" id="GO:0005741">
    <property type="term" value="C:mitochondrial outer membrane"/>
    <property type="evidence" value="ECO:0007669"/>
    <property type="project" value="InterPro"/>
</dbReference>
<dbReference type="EMBL" id="JACMSC010000009">
    <property type="protein sequence ID" value="KAG6506167.1"/>
    <property type="molecule type" value="Genomic_DNA"/>
</dbReference>
<sequence length="174" mass="18860">MTPTSTSLSSGNDPHATLSSFLVEAQQKIFELQQEVSTTITVDELLAKDASSYLIRSLLDVQYLHHHVAFNSGIGLTPTPLLAFAAASGSRELCLGAEIGFNSASTSFTKYNAGVGFSKSVFSAALIIIKIVNDTFFESKPFAFPSNLSGLKLSGFVNYCIPFTYYVELTRERP</sequence>